<keyword evidence="3" id="KW-1185">Reference proteome</keyword>
<gene>
    <name evidence="2" type="ORF">GCM10009096_26760</name>
</gene>
<protein>
    <recommendedName>
        <fullName evidence="1">SecDF P1 head subdomain domain-containing protein</fullName>
    </recommendedName>
</protein>
<comment type="caution">
    <text evidence="2">The sequence shown here is derived from an EMBL/GenBank/DDBJ whole genome shotgun (WGS) entry which is preliminary data.</text>
</comment>
<dbReference type="Gene3D" id="3.30.1360.200">
    <property type="match status" value="1"/>
</dbReference>
<dbReference type="Proteomes" id="UP001500713">
    <property type="component" value="Unassembled WGS sequence"/>
</dbReference>
<feature type="domain" description="SecDF P1 head subdomain" evidence="1">
    <location>
        <begin position="39"/>
        <end position="127"/>
    </location>
</feature>
<dbReference type="InterPro" id="IPR054384">
    <property type="entry name" value="SecDF_P1_head"/>
</dbReference>
<name>A0ABP3KMK3_9SPHN</name>
<accession>A0ABP3KMK3</accession>
<evidence type="ECO:0000259" key="1">
    <source>
        <dbReference type="Pfam" id="PF22599"/>
    </source>
</evidence>
<dbReference type="EMBL" id="BAAAEM010000003">
    <property type="protein sequence ID" value="GAA0483034.1"/>
    <property type="molecule type" value="Genomic_DNA"/>
</dbReference>
<dbReference type="Pfam" id="PF22599">
    <property type="entry name" value="SecDF_P1_head"/>
    <property type="match status" value="1"/>
</dbReference>
<proteinExistence type="predicted"/>
<sequence length="130" mass="14400">MIWAALLLIAGPDAPVDEPGYEHDCLAEPRQDFEFRLIASDIKSAQVGFHMQSNEPVLNIEFSESGFDRFLAVQKGRVGKKIVLCFKGRLLSTPVLNEYVHSRTAQISGGFTLEEATELQSQMTEGSETP</sequence>
<evidence type="ECO:0000313" key="2">
    <source>
        <dbReference type="EMBL" id="GAA0483034.1"/>
    </source>
</evidence>
<organism evidence="2 3">
    <name type="scientific">Parasphingorhabdus litoris</name>
    <dbReference type="NCBI Taxonomy" id="394733"/>
    <lineage>
        <taxon>Bacteria</taxon>
        <taxon>Pseudomonadati</taxon>
        <taxon>Pseudomonadota</taxon>
        <taxon>Alphaproteobacteria</taxon>
        <taxon>Sphingomonadales</taxon>
        <taxon>Sphingomonadaceae</taxon>
        <taxon>Parasphingorhabdus</taxon>
    </lineage>
</organism>
<reference evidence="3" key="1">
    <citation type="journal article" date="2019" name="Int. J. Syst. Evol. Microbiol.">
        <title>The Global Catalogue of Microorganisms (GCM) 10K type strain sequencing project: providing services to taxonomists for standard genome sequencing and annotation.</title>
        <authorList>
            <consortium name="The Broad Institute Genomics Platform"/>
            <consortium name="The Broad Institute Genome Sequencing Center for Infectious Disease"/>
            <person name="Wu L."/>
            <person name="Ma J."/>
        </authorList>
    </citation>
    <scope>NUCLEOTIDE SEQUENCE [LARGE SCALE GENOMIC DNA]</scope>
    <source>
        <strain evidence="3">JCM 14162</strain>
    </source>
</reference>
<evidence type="ECO:0000313" key="3">
    <source>
        <dbReference type="Proteomes" id="UP001500713"/>
    </source>
</evidence>